<evidence type="ECO:0000256" key="1">
    <source>
        <dbReference type="ARBA" id="ARBA00004418"/>
    </source>
</evidence>
<evidence type="ECO:0000256" key="3">
    <source>
        <dbReference type="ARBA" id="ARBA00022448"/>
    </source>
</evidence>
<dbReference type="GO" id="GO:0043190">
    <property type="term" value="C:ATP-binding cassette (ABC) transporter complex"/>
    <property type="evidence" value="ECO:0007669"/>
    <property type="project" value="InterPro"/>
</dbReference>
<protein>
    <submittedName>
        <fullName evidence="7">Peptide/nickel transport system substrate-binding protein</fullName>
    </submittedName>
</protein>
<dbReference type="Pfam" id="PF00496">
    <property type="entry name" value="SBP_bac_5"/>
    <property type="match status" value="1"/>
</dbReference>
<dbReference type="Gene3D" id="3.40.190.10">
    <property type="entry name" value="Periplasmic binding protein-like II"/>
    <property type="match status" value="1"/>
</dbReference>
<dbReference type="InterPro" id="IPR000914">
    <property type="entry name" value="SBP_5_dom"/>
</dbReference>
<keyword evidence="8" id="KW-1185">Reference proteome</keyword>
<comment type="subcellular location">
    <subcellularLocation>
        <location evidence="1">Periplasm</location>
    </subcellularLocation>
</comment>
<dbReference type="GO" id="GO:0015833">
    <property type="term" value="P:peptide transport"/>
    <property type="evidence" value="ECO:0007669"/>
    <property type="project" value="TreeGrafter"/>
</dbReference>
<dbReference type="AlphaFoldDB" id="A0A1N6GV34"/>
<dbReference type="Proteomes" id="UP000184932">
    <property type="component" value="Unassembled WGS sequence"/>
</dbReference>
<evidence type="ECO:0000313" key="7">
    <source>
        <dbReference type="EMBL" id="SIO11384.1"/>
    </source>
</evidence>
<keyword evidence="3" id="KW-0813">Transport</keyword>
<evidence type="ECO:0000256" key="4">
    <source>
        <dbReference type="ARBA" id="ARBA00022729"/>
    </source>
</evidence>
<dbReference type="STRING" id="1217970.SAMN05444002_2806"/>
<dbReference type="GO" id="GO:0030288">
    <property type="term" value="C:outer membrane-bounded periplasmic space"/>
    <property type="evidence" value="ECO:0007669"/>
    <property type="project" value="UniProtKB-ARBA"/>
</dbReference>
<dbReference type="Gene3D" id="3.90.76.10">
    <property type="entry name" value="Dipeptide-binding Protein, Domain 1"/>
    <property type="match status" value="1"/>
</dbReference>
<name>A0A1N6GV34_9RHOB</name>
<sequence length="501" mass="54558">MKMIGRNLTAGLAVLVGMSMPAFAQEAAVTVVLGDEPATLDPCYTAARSNGLVALGNLYEGLTARDHDTGALGEGLAVSWTDLDETSWQFTLRPGVTFHDGTAMTAQAVKHSIDRTLNANLTCENRTKFFGDSSLDVEVVDEATIIIRTPERDPTLPLKLSNLMVHSADVPMDAEVRSAPGTGPYRLDDWAAGQAVEMSAFADYWGGAPSVAKGTFIWRSESSVRAAMIAQGEADLAPSVASQDVTDEFGVAYPNAETIRLNLDQLKPPLDDRRVREAINLGIDRQAMLGTVISKDASLATQIIIPAIPGWSEDVRQWEYDPERARALLEEARADGVPVDAEIQLVGRIGHFPNAAEFHEVVKIMLNDIGLNVNLQWFEAAAKNRMQVKPFDEDRLPQIIVDQHDNTSGDPVFSLPARWSSEGSQSKTSDADLDRLMSEASQATGADRVEKWKAVARKIDEILPDAMMFHMVGYAAVGDRIDFTPTMFTNSSIALSKIELK</sequence>
<gene>
    <name evidence="7" type="ORF">SAMN05444002_2806</name>
</gene>
<feature type="domain" description="Solute-binding protein family 5" evidence="6">
    <location>
        <begin position="75"/>
        <end position="420"/>
    </location>
</feature>
<accession>A0A1N6GV34</accession>
<evidence type="ECO:0000259" key="6">
    <source>
        <dbReference type="Pfam" id="PF00496"/>
    </source>
</evidence>
<dbReference type="InterPro" id="IPR030678">
    <property type="entry name" value="Peptide/Ni-bd"/>
</dbReference>
<dbReference type="PANTHER" id="PTHR30290:SF9">
    <property type="entry name" value="OLIGOPEPTIDE-BINDING PROTEIN APPA"/>
    <property type="match status" value="1"/>
</dbReference>
<keyword evidence="4 5" id="KW-0732">Signal</keyword>
<evidence type="ECO:0000256" key="2">
    <source>
        <dbReference type="ARBA" id="ARBA00005695"/>
    </source>
</evidence>
<dbReference type="EMBL" id="FSRL01000001">
    <property type="protein sequence ID" value="SIO11384.1"/>
    <property type="molecule type" value="Genomic_DNA"/>
</dbReference>
<dbReference type="PANTHER" id="PTHR30290">
    <property type="entry name" value="PERIPLASMIC BINDING COMPONENT OF ABC TRANSPORTER"/>
    <property type="match status" value="1"/>
</dbReference>
<evidence type="ECO:0000256" key="5">
    <source>
        <dbReference type="SAM" id="SignalP"/>
    </source>
</evidence>
<comment type="similarity">
    <text evidence="2">Belongs to the bacterial solute-binding protein 5 family.</text>
</comment>
<dbReference type="Gene3D" id="3.10.105.10">
    <property type="entry name" value="Dipeptide-binding Protein, Domain 3"/>
    <property type="match status" value="1"/>
</dbReference>
<reference evidence="8" key="1">
    <citation type="submission" date="2016-11" db="EMBL/GenBank/DDBJ databases">
        <authorList>
            <person name="Varghese N."/>
            <person name="Submissions S."/>
        </authorList>
    </citation>
    <scope>NUCLEOTIDE SEQUENCE [LARGE SCALE GENOMIC DNA]</scope>
    <source>
        <strain evidence="8">DSM 29440</strain>
    </source>
</reference>
<dbReference type="PIRSF" id="PIRSF002741">
    <property type="entry name" value="MppA"/>
    <property type="match status" value="1"/>
</dbReference>
<dbReference type="OrthoDB" id="9803988at2"/>
<dbReference type="InterPro" id="IPR039424">
    <property type="entry name" value="SBP_5"/>
</dbReference>
<organism evidence="7 8">
    <name type="scientific">Vannielia litorea</name>
    <dbReference type="NCBI Taxonomy" id="1217970"/>
    <lineage>
        <taxon>Bacteria</taxon>
        <taxon>Pseudomonadati</taxon>
        <taxon>Pseudomonadota</taxon>
        <taxon>Alphaproteobacteria</taxon>
        <taxon>Rhodobacterales</taxon>
        <taxon>Paracoccaceae</taxon>
        <taxon>Vannielia</taxon>
    </lineage>
</organism>
<feature type="chain" id="PRO_5009936278" evidence="5">
    <location>
        <begin position="25"/>
        <end position="501"/>
    </location>
</feature>
<feature type="signal peptide" evidence="5">
    <location>
        <begin position="1"/>
        <end position="24"/>
    </location>
</feature>
<dbReference type="SUPFAM" id="SSF53850">
    <property type="entry name" value="Periplasmic binding protein-like II"/>
    <property type="match status" value="1"/>
</dbReference>
<proteinExistence type="inferred from homology"/>
<dbReference type="RefSeq" id="WP_074256781.1">
    <property type="nucleotide sequence ID" value="NZ_FSRL01000001.1"/>
</dbReference>
<evidence type="ECO:0000313" key="8">
    <source>
        <dbReference type="Proteomes" id="UP000184932"/>
    </source>
</evidence>
<dbReference type="GO" id="GO:1904680">
    <property type="term" value="F:peptide transmembrane transporter activity"/>
    <property type="evidence" value="ECO:0007669"/>
    <property type="project" value="TreeGrafter"/>
</dbReference>